<evidence type="ECO:0000313" key="2">
    <source>
        <dbReference type="EMBL" id="MDQ8749687.1"/>
    </source>
</evidence>
<proteinExistence type="predicted"/>
<name>A0ABD5B6Z2_ELIMR</name>
<evidence type="ECO:0000313" key="3">
    <source>
        <dbReference type="Proteomes" id="UP001239265"/>
    </source>
</evidence>
<gene>
    <name evidence="2" type="ORF">QT385_13620</name>
</gene>
<dbReference type="EMBL" id="JAUCQJ010000004">
    <property type="protein sequence ID" value="MDQ8749687.1"/>
    <property type="molecule type" value="Genomic_DNA"/>
</dbReference>
<protein>
    <submittedName>
        <fullName evidence="2">Uncharacterized protein</fullName>
    </submittedName>
</protein>
<dbReference type="Proteomes" id="UP001239265">
    <property type="component" value="Unassembled WGS sequence"/>
</dbReference>
<sequence>MGKRSYSLIPLGFLFLILEIRTEVNNSLIKYSLLALAAGFFIAGFVAILKRSKEKF</sequence>
<evidence type="ECO:0000256" key="1">
    <source>
        <dbReference type="SAM" id="Phobius"/>
    </source>
</evidence>
<accession>A0ABD5B6Z2</accession>
<reference evidence="2 3" key="1">
    <citation type="submission" date="2023-06" db="EMBL/GenBank/DDBJ databases">
        <title>Nosocomial Elizabethkingia miricola genome.</title>
        <authorList>
            <person name="Morgado S."/>
            <person name="Fonseca E."/>
            <person name="Freitas F."/>
            <person name="Vicente A.C."/>
        </authorList>
    </citation>
    <scope>NUCLEOTIDE SEQUENCE [LARGE SCALE GENOMIC DNA]</scope>
    <source>
        <strain evidence="2 3">EM15</strain>
    </source>
</reference>
<dbReference type="RefSeq" id="WP_179124337.1">
    <property type="nucleotide sequence ID" value="NZ_JAUCQJ010000004.1"/>
</dbReference>
<keyword evidence="1" id="KW-0472">Membrane</keyword>
<keyword evidence="1" id="KW-0812">Transmembrane</keyword>
<feature type="transmembrane region" description="Helical" evidence="1">
    <location>
        <begin position="32"/>
        <end position="49"/>
    </location>
</feature>
<organism evidence="2 3">
    <name type="scientific">Elizabethkingia miricola</name>
    <name type="common">Chryseobacterium miricola</name>
    <dbReference type="NCBI Taxonomy" id="172045"/>
    <lineage>
        <taxon>Bacteria</taxon>
        <taxon>Pseudomonadati</taxon>
        <taxon>Bacteroidota</taxon>
        <taxon>Flavobacteriia</taxon>
        <taxon>Flavobacteriales</taxon>
        <taxon>Weeksellaceae</taxon>
        <taxon>Elizabethkingia</taxon>
    </lineage>
</organism>
<comment type="caution">
    <text evidence="2">The sequence shown here is derived from an EMBL/GenBank/DDBJ whole genome shotgun (WGS) entry which is preliminary data.</text>
</comment>
<keyword evidence="1" id="KW-1133">Transmembrane helix</keyword>
<dbReference type="AlphaFoldDB" id="A0ABD5B6Z2"/>